<dbReference type="AlphaFoldDB" id="A0A1Y3GHD3"/>
<dbReference type="GO" id="GO:0005840">
    <property type="term" value="C:ribosome"/>
    <property type="evidence" value="ECO:0007669"/>
    <property type="project" value="UniProtKB-KW"/>
</dbReference>
<dbReference type="OrthoDB" id="10737at2157"/>
<dbReference type="RefSeq" id="WP_086636899.1">
    <property type="nucleotide sequence ID" value="NZ_MRZU01000003.1"/>
</dbReference>
<dbReference type="GO" id="GO:0003735">
    <property type="term" value="F:structural constituent of ribosome"/>
    <property type="evidence" value="ECO:0007669"/>
    <property type="project" value="InterPro"/>
</dbReference>
<dbReference type="InterPro" id="IPR045240">
    <property type="entry name" value="Ribosomal_uL4_euk/arch"/>
</dbReference>
<dbReference type="Gene3D" id="3.40.1370.10">
    <property type="match status" value="1"/>
</dbReference>
<dbReference type="InterPro" id="IPR002136">
    <property type="entry name" value="Ribosomal_uL4"/>
</dbReference>
<dbReference type="SUPFAM" id="SSF52166">
    <property type="entry name" value="Ribosomal protein L4"/>
    <property type="match status" value="1"/>
</dbReference>
<proteinExistence type="inferred from homology"/>
<evidence type="ECO:0000256" key="5">
    <source>
        <dbReference type="ARBA" id="ARBA00023274"/>
    </source>
</evidence>
<dbReference type="GO" id="GO:1990904">
    <property type="term" value="C:ribonucleoprotein complex"/>
    <property type="evidence" value="ECO:0007669"/>
    <property type="project" value="UniProtKB-KW"/>
</dbReference>
<name>A0A1Y3GHD3_9EURY</name>
<comment type="caution">
    <text evidence="8">The sequence shown here is derived from an EMBL/GenBank/DDBJ whole genome shotgun (WGS) entry which is preliminary data.</text>
</comment>
<dbReference type="InterPro" id="IPR013000">
    <property type="entry name" value="Ribosomal_uL4_euk/arc_CS"/>
</dbReference>
<dbReference type="InterPro" id="IPR019970">
    <property type="entry name" value="Ribosomall_uL4-arc"/>
</dbReference>
<keyword evidence="9" id="KW-1185">Reference proteome</keyword>
<protein>
    <recommendedName>
        <fullName evidence="6 7">50S ribosomal protein L4</fullName>
    </recommendedName>
</protein>
<accession>A0A1Y3GHD3</accession>
<dbReference type="EMBL" id="MRZU01000003">
    <property type="protein sequence ID" value="OUJ18845.1"/>
    <property type="molecule type" value="Genomic_DNA"/>
</dbReference>
<evidence type="ECO:0000313" key="9">
    <source>
        <dbReference type="Proteomes" id="UP000195137"/>
    </source>
</evidence>
<gene>
    <name evidence="8" type="ORF">AMET1_0496</name>
</gene>
<reference evidence="8 9" key="1">
    <citation type="submission" date="2016-12" db="EMBL/GenBank/DDBJ databases">
        <title>Discovery of methanogenic haloarchaea.</title>
        <authorList>
            <person name="Sorokin D.Y."/>
            <person name="Makarova K.S."/>
            <person name="Abbas B."/>
            <person name="Ferrer M."/>
            <person name="Golyshin P.N."/>
        </authorList>
    </citation>
    <scope>NUCLEOTIDE SEQUENCE [LARGE SCALE GENOMIC DNA]</scope>
    <source>
        <strain evidence="8">AMET1</strain>
    </source>
</reference>
<dbReference type="GO" id="GO:0019843">
    <property type="term" value="F:rRNA binding"/>
    <property type="evidence" value="ECO:0007669"/>
    <property type="project" value="UniProtKB-KW"/>
</dbReference>
<dbReference type="InterPro" id="IPR023574">
    <property type="entry name" value="Ribosomal_uL4_dom_sf"/>
</dbReference>
<dbReference type="PANTHER" id="PTHR19431">
    <property type="entry name" value="60S RIBOSOMAL PROTEIN L4"/>
    <property type="match status" value="1"/>
</dbReference>
<dbReference type="PROSITE" id="PS00939">
    <property type="entry name" value="RIBOSOMAL_L1E"/>
    <property type="match status" value="1"/>
</dbReference>
<dbReference type="Pfam" id="PF00573">
    <property type="entry name" value="Ribosomal_L4"/>
    <property type="match status" value="1"/>
</dbReference>
<sequence>MAKVYSTYAEEKGEKDLPDVFKTPYRPDLINKAFLSIQSNKKQPYGSNELSGKRTTAESWGAGRGVAMVPRIKTGRRAALVPQAVGGRRAHPPKKQKDFSKEINKKEKQLALKSAVAATADSDLVKSRGHKIEDSPIIVEDEFQEIKKTKRVSEFLKLMDLWEDVERAKNGTKKRKGSKKVPKSLLIVYDEDKGIYRGARNLPGVDIIDVKNLNIELLAPGGDAGRPTIWTESAIEKAEEVF</sequence>
<organism evidence="8 9">
    <name type="scientific">Methanonatronarchaeum thermophilum</name>
    <dbReference type="NCBI Taxonomy" id="1927129"/>
    <lineage>
        <taxon>Archaea</taxon>
        <taxon>Methanobacteriati</taxon>
        <taxon>Methanobacteriota</taxon>
        <taxon>Methanonatronarchaeia</taxon>
        <taxon>Methanonatronarchaeales</taxon>
        <taxon>Methanonatronarchaeaceae</taxon>
        <taxon>Methanonatronarchaeum</taxon>
    </lineage>
</organism>
<keyword evidence="3" id="KW-0694">RNA-binding</keyword>
<keyword evidence="5" id="KW-0687">Ribonucleoprotein</keyword>
<keyword evidence="4 8" id="KW-0689">Ribosomal protein</keyword>
<evidence type="ECO:0000256" key="1">
    <source>
        <dbReference type="ARBA" id="ARBA00010528"/>
    </source>
</evidence>
<evidence type="ECO:0000256" key="7">
    <source>
        <dbReference type="NCBIfam" id="TIGR03672"/>
    </source>
</evidence>
<evidence type="ECO:0000256" key="3">
    <source>
        <dbReference type="ARBA" id="ARBA00022884"/>
    </source>
</evidence>
<evidence type="ECO:0000313" key="8">
    <source>
        <dbReference type="EMBL" id="OUJ18845.1"/>
    </source>
</evidence>
<dbReference type="NCBIfam" id="TIGR03672">
    <property type="entry name" value="rpl4p_arch"/>
    <property type="match status" value="1"/>
</dbReference>
<evidence type="ECO:0000256" key="2">
    <source>
        <dbReference type="ARBA" id="ARBA00022730"/>
    </source>
</evidence>
<dbReference type="GO" id="GO:0006412">
    <property type="term" value="P:translation"/>
    <property type="evidence" value="ECO:0007669"/>
    <property type="project" value="InterPro"/>
</dbReference>
<dbReference type="Proteomes" id="UP000195137">
    <property type="component" value="Unassembled WGS sequence"/>
</dbReference>
<comment type="similarity">
    <text evidence="1">Belongs to the universal ribosomal protein uL4 family.</text>
</comment>
<keyword evidence="2" id="KW-0699">rRNA-binding</keyword>
<evidence type="ECO:0000256" key="4">
    <source>
        <dbReference type="ARBA" id="ARBA00022980"/>
    </source>
</evidence>
<evidence type="ECO:0000256" key="6">
    <source>
        <dbReference type="ARBA" id="ARBA00035462"/>
    </source>
</evidence>